<dbReference type="EMBL" id="JANBUP010000761">
    <property type="protein sequence ID" value="KAJ2810265.1"/>
    <property type="molecule type" value="Genomic_DNA"/>
</dbReference>
<accession>A0ACC1LJH6</accession>
<evidence type="ECO:0000313" key="2">
    <source>
        <dbReference type="Proteomes" id="UP001140096"/>
    </source>
</evidence>
<protein>
    <submittedName>
        <fullName evidence="1">Uncharacterized protein</fullName>
    </submittedName>
</protein>
<keyword evidence="2" id="KW-1185">Reference proteome</keyword>
<gene>
    <name evidence="1" type="ORF">H4S07_002764</name>
</gene>
<evidence type="ECO:0000313" key="1">
    <source>
        <dbReference type="EMBL" id="KAJ2810265.1"/>
    </source>
</evidence>
<reference evidence="1" key="1">
    <citation type="submission" date="2022-07" db="EMBL/GenBank/DDBJ databases">
        <title>Phylogenomic reconstructions and comparative analyses of Kickxellomycotina fungi.</title>
        <authorList>
            <person name="Reynolds N.K."/>
            <person name="Stajich J.E."/>
            <person name="Barry K."/>
            <person name="Grigoriev I.V."/>
            <person name="Crous P."/>
            <person name="Smith M.E."/>
        </authorList>
    </citation>
    <scope>NUCLEOTIDE SEQUENCE</scope>
    <source>
        <strain evidence="1">CBS 102833</strain>
    </source>
</reference>
<comment type="caution">
    <text evidence="1">The sequence shown here is derived from an EMBL/GenBank/DDBJ whole genome shotgun (WGS) entry which is preliminary data.</text>
</comment>
<proteinExistence type="predicted"/>
<sequence length="369" mass="40306">MAHLNSLLSKLQLDGIPNLAAKAAQYFDQINQRFFGSKVLSLNLAKQPVAIQLACENLSVEFNEAAGSAMSALSLQEYRKCAHDIRVALGINKHITLEELDVRFGPPQGVIEYSRKLLDEFKQSFGATMPLSVSRHMNWADSAYVAGAFALVCKHFKKRVANKADILAIAAIKPKVYTNALAKLEEFGKGTLAEIDNGGDIIVKPPAKKRAREALADVSNCRESPVPATPTPHSRRATIQQPPMASTTSERADADEIGFVTRKKPRTQPIEPPLPTSTRCASLRTLRQTNALPAETPVVQKRRGRPATKTAQTAAAAAVAKLATAKRVAKASAVRPRIGIVSMIQDRDYRESPLYANYQSWRSSVLVDK</sequence>
<name>A0ACC1LJH6_9FUNG</name>
<organism evidence="1 2">
    <name type="scientific">Coemansia furcata</name>
    <dbReference type="NCBI Taxonomy" id="417177"/>
    <lineage>
        <taxon>Eukaryota</taxon>
        <taxon>Fungi</taxon>
        <taxon>Fungi incertae sedis</taxon>
        <taxon>Zoopagomycota</taxon>
        <taxon>Kickxellomycotina</taxon>
        <taxon>Kickxellomycetes</taxon>
        <taxon>Kickxellales</taxon>
        <taxon>Kickxellaceae</taxon>
        <taxon>Coemansia</taxon>
    </lineage>
</organism>
<dbReference type="Proteomes" id="UP001140096">
    <property type="component" value="Unassembled WGS sequence"/>
</dbReference>